<proteinExistence type="predicted"/>
<dbReference type="InterPro" id="IPR012349">
    <property type="entry name" value="Split_barrel_FMN-bd"/>
</dbReference>
<organism evidence="1 2">
    <name type="scientific">Telmatospirillum siberiense</name>
    <dbReference type="NCBI Taxonomy" id="382514"/>
    <lineage>
        <taxon>Bacteria</taxon>
        <taxon>Pseudomonadati</taxon>
        <taxon>Pseudomonadota</taxon>
        <taxon>Alphaproteobacteria</taxon>
        <taxon>Rhodospirillales</taxon>
        <taxon>Rhodospirillaceae</taxon>
        <taxon>Telmatospirillum</taxon>
    </lineage>
</organism>
<evidence type="ECO:0000313" key="2">
    <source>
        <dbReference type="Proteomes" id="UP000233293"/>
    </source>
</evidence>
<name>A0A2N3PNY5_9PROT</name>
<keyword evidence="2" id="KW-1185">Reference proteome</keyword>
<dbReference type="SUPFAM" id="SSF50475">
    <property type="entry name" value="FMN-binding split barrel"/>
    <property type="match status" value="1"/>
</dbReference>
<evidence type="ECO:0008006" key="3">
    <source>
        <dbReference type="Google" id="ProtNLM"/>
    </source>
</evidence>
<dbReference type="RefSeq" id="WP_101253009.1">
    <property type="nucleotide sequence ID" value="NZ_PIUM01000037.1"/>
</dbReference>
<gene>
    <name evidence="1" type="ORF">CWS72_23065</name>
</gene>
<dbReference type="OrthoDB" id="1846526at2"/>
<dbReference type="Proteomes" id="UP000233293">
    <property type="component" value="Unassembled WGS sequence"/>
</dbReference>
<reference evidence="2" key="1">
    <citation type="submission" date="2017-12" db="EMBL/GenBank/DDBJ databases">
        <title>Draft genome sequence of Telmatospirillum siberiense 26-4b1T, an acidotolerant peatland alphaproteobacterium potentially involved in sulfur cycling.</title>
        <authorList>
            <person name="Hausmann B."/>
            <person name="Pjevac P."/>
            <person name="Schreck K."/>
            <person name="Herbold C.W."/>
            <person name="Daims H."/>
            <person name="Wagner M."/>
            <person name="Pester M."/>
            <person name="Loy A."/>
        </authorList>
    </citation>
    <scope>NUCLEOTIDE SEQUENCE [LARGE SCALE GENOMIC DNA]</scope>
    <source>
        <strain evidence="2">26-4b1</strain>
    </source>
</reference>
<dbReference type="Gene3D" id="2.30.110.10">
    <property type="entry name" value="Electron Transport, Fmn-binding Protein, Chain A"/>
    <property type="match status" value="1"/>
</dbReference>
<protein>
    <recommendedName>
        <fullName evidence="3">Pyridoxamine 5'-phosphate oxidase putative domain-containing protein</fullName>
    </recommendedName>
</protein>
<evidence type="ECO:0000313" key="1">
    <source>
        <dbReference type="EMBL" id="PKU22123.1"/>
    </source>
</evidence>
<accession>A0A2N3PNY5</accession>
<dbReference type="AlphaFoldDB" id="A0A2N3PNY5"/>
<comment type="caution">
    <text evidence="1">The sequence shown here is derived from an EMBL/GenBank/DDBJ whole genome shotgun (WGS) entry which is preliminary data.</text>
</comment>
<sequence>MTSPLPPEVTALLDDETTVKALATVDASGVPHLEIPLALFAGGDGTIHYLEPLESSATNRNLVRSVWFDAPLAVILRAADGRTAHIRGTAIKVHVAGPLFQRHYTALRDRLGDVDLAGVWVIRPDEITWKTFDAALAREAAEHPSFIHLDRLAIH</sequence>
<dbReference type="EMBL" id="PIUM01000037">
    <property type="protein sequence ID" value="PKU22123.1"/>
    <property type="molecule type" value="Genomic_DNA"/>
</dbReference>